<evidence type="ECO:0000256" key="1">
    <source>
        <dbReference type="SAM" id="MobiDB-lite"/>
    </source>
</evidence>
<gene>
    <name evidence="3" type="ORF">H2200_008239</name>
</gene>
<evidence type="ECO:0000259" key="2">
    <source>
        <dbReference type="Pfam" id="PF00561"/>
    </source>
</evidence>
<dbReference type="Proteomes" id="UP001172673">
    <property type="component" value="Unassembled WGS sequence"/>
</dbReference>
<protein>
    <recommendedName>
        <fullName evidence="2">AB hydrolase-1 domain-containing protein</fullName>
    </recommendedName>
</protein>
<dbReference type="PANTHER" id="PTHR43433">
    <property type="entry name" value="HYDROLASE, ALPHA/BETA FOLD FAMILY PROTEIN"/>
    <property type="match status" value="1"/>
</dbReference>
<dbReference type="Gene3D" id="3.40.50.1820">
    <property type="entry name" value="alpha/beta hydrolase"/>
    <property type="match status" value="1"/>
</dbReference>
<sequence length="311" mass="34460">MIESNTYSTAPIHILKVHNSTFAYRLFGHSNPHSPDHEDDVPLLLPTHFRSRLDFWDPALINALAARRRILLLDNHGSADPAALKGSARTARTPGPRGAKAGGSPATNTSFLFWAREILAFIQALNIDQIDILGFSMGGFMAQMLYLVSPPGLIRRLILAGTSPSSGEGVSSGDMTYFQNLVNAATDGEIKAGFLAGFFGLSSERQQCGEKWWGRITSSSSMWPFVSTNDIDGQISAMMRWYGLTHRDEGSYDRLAEIQCPVLILCGQRDKLVPEQNSILLWQKISEKNPDVHIHMYPEVRFPSLRETALT</sequence>
<dbReference type="SUPFAM" id="SSF53474">
    <property type="entry name" value="alpha/beta-Hydrolases"/>
    <property type="match status" value="1"/>
</dbReference>
<keyword evidence="4" id="KW-1185">Reference proteome</keyword>
<dbReference type="InterPro" id="IPR050471">
    <property type="entry name" value="AB_hydrolase"/>
</dbReference>
<accession>A0AA39CG86</accession>
<feature type="domain" description="AB hydrolase-1" evidence="2">
    <location>
        <begin position="54"/>
        <end position="286"/>
    </location>
</feature>
<dbReference type="InterPro" id="IPR000073">
    <property type="entry name" value="AB_hydrolase_1"/>
</dbReference>
<evidence type="ECO:0000313" key="3">
    <source>
        <dbReference type="EMBL" id="KAJ9607167.1"/>
    </source>
</evidence>
<dbReference type="PANTHER" id="PTHR43433:SF5">
    <property type="entry name" value="AB HYDROLASE-1 DOMAIN-CONTAINING PROTEIN"/>
    <property type="match status" value="1"/>
</dbReference>
<name>A0AA39CG86_9EURO</name>
<dbReference type="Pfam" id="PF00561">
    <property type="entry name" value="Abhydrolase_1"/>
    <property type="match status" value="1"/>
</dbReference>
<organism evidence="3 4">
    <name type="scientific">Cladophialophora chaetospira</name>
    <dbReference type="NCBI Taxonomy" id="386627"/>
    <lineage>
        <taxon>Eukaryota</taxon>
        <taxon>Fungi</taxon>
        <taxon>Dikarya</taxon>
        <taxon>Ascomycota</taxon>
        <taxon>Pezizomycotina</taxon>
        <taxon>Eurotiomycetes</taxon>
        <taxon>Chaetothyriomycetidae</taxon>
        <taxon>Chaetothyriales</taxon>
        <taxon>Herpotrichiellaceae</taxon>
        <taxon>Cladophialophora</taxon>
    </lineage>
</organism>
<proteinExistence type="predicted"/>
<dbReference type="AlphaFoldDB" id="A0AA39CG86"/>
<comment type="caution">
    <text evidence="3">The sequence shown here is derived from an EMBL/GenBank/DDBJ whole genome shotgun (WGS) entry which is preliminary data.</text>
</comment>
<reference evidence="3" key="1">
    <citation type="submission" date="2022-10" db="EMBL/GenBank/DDBJ databases">
        <title>Culturing micro-colonial fungi from biological soil crusts in the Mojave desert and describing Neophaeococcomyces mojavensis, and introducing the new genera and species Taxawa tesnikishii.</title>
        <authorList>
            <person name="Kurbessoian T."/>
            <person name="Stajich J.E."/>
        </authorList>
    </citation>
    <scope>NUCLEOTIDE SEQUENCE</scope>
    <source>
        <strain evidence="3">TK_41</strain>
    </source>
</reference>
<evidence type="ECO:0000313" key="4">
    <source>
        <dbReference type="Proteomes" id="UP001172673"/>
    </source>
</evidence>
<feature type="region of interest" description="Disordered" evidence="1">
    <location>
        <begin position="82"/>
        <end position="104"/>
    </location>
</feature>
<dbReference type="InterPro" id="IPR029058">
    <property type="entry name" value="AB_hydrolase_fold"/>
</dbReference>
<dbReference type="EMBL" id="JAPDRK010000012">
    <property type="protein sequence ID" value="KAJ9607167.1"/>
    <property type="molecule type" value="Genomic_DNA"/>
</dbReference>